<evidence type="ECO:0000256" key="2">
    <source>
        <dbReference type="ARBA" id="ARBA00022490"/>
    </source>
</evidence>
<keyword evidence="2" id="KW-0963">Cytoplasm</keyword>
<dbReference type="PANTHER" id="PTHR18947:SF28">
    <property type="entry name" value="GIRDIN, ISOFORM A"/>
    <property type="match status" value="1"/>
</dbReference>
<proteinExistence type="predicted"/>
<comment type="subcellular location">
    <subcellularLocation>
        <location evidence="1">Cytoplasm</location>
    </subcellularLocation>
</comment>
<reference evidence="5 6" key="1">
    <citation type="submission" date="2018-11" db="EMBL/GenBank/DDBJ databases">
        <authorList>
            <consortium name="Pathogen Informatics"/>
        </authorList>
    </citation>
    <scope>NUCLEOTIDE SEQUENCE [LARGE SCALE GENOMIC DNA]</scope>
</reference>
<dbReference type="Proteomes" id="UP000267096">
    <property type="component" value="Unassembled WGS sequence"/>
</dbReference>
<protein>
    <recommendedName>
        <fullName evidence="4">HOOK N-terminal domain-containing protein</fullName>
    </recommendedName>
</protein>
<dbReference type="Gene3D" id="1.10.418.10">
    <property type="entry name" value="Calponin-like domain"/>
    <property type="match status" value="1"/>
</dbReference>
<keyword evidence="6" id="KW-1185">Reference proteome</keyword>
<dbReference type="GO" id="GO:0030705">
    <property type="term" value="P:cytoskeleton-dependent intracellular transport"/>
    <property type="evidence" value="ECO:0007669"/>
    <property type="project" value="InterPro"/>
</dbReference>
<feature type="domain" description="HOOK N-terminal" evidence="4">
    <location>
        <begin position="1"/>
        <end position="38"/>
    </location>
</feature>
<dbReference type="GO" id="GO:0051959">
    <property type="term" value="F:dynein light intermediate chain binding"/>
    <property type="evidence" value="ECO:0007669"/>
    <property type="project" value="TreeGrafter"/>
</dbReference>
<gene>
    <name evidence="5" type="ORF">ASIM_LOCUS20180</name>
</gene>
<organism evidence="5 6">
    <name type="scientific">Anisakis simplex</name>
    <name type="common">Herring worm</name>
    <dbReference type="NCBI Taxonomy" id="6269"/>
    <lineage>
        <taxon>Eukaryota</taxon>
        <taxon>Metazoa</taxon>
        <taxon>Ecdysozoa</taxon>
        <taxon>Nematoda</taxon>
        <taxon>Chromadorea</taxon>
        <taxon>Rhabditida</taxon>
        <taxon>Spirurina</taxon>
        <taxon>Ascaridomorpha</taxon>
        <taxon>Ascaridoidea</taxon>
        <taxon>Anisakidae</taxon>
        <taxon>Anisakis</taxon>
        <taxon>Anisakis simplex complex</taxon>
    </lineage>
</organism>
<evidence type="ECO:0000256" key="1">
    <source>
        <dbReference type="ARBA" id="ARBA00004496"/>
    </source>
</evidence>
<name>A0A3P6UCN2_ANISI</name>
<evidence type="ECO:0000313" key="5">
    <source>
        <dbReference type="EMBL" id="VDK74861.1"/>
    </source>
</evidence>
<dbReference type="GO" id="GO:0005813">
    <property type="term" value="C:centrosome"/>
    <property type="evidence" value="ECO:0007669"/>
    <property type="project" value="TreeGrafter"/>
</dbReference>
<evidence type="ECO:0000259" key="4">
    <source>
        <dbReference type="Pfam" id="PF19047"/>
    </source>
</evidence>
<dbReference type="OrthoDB" id="10254988at2759"/>
<evidence type="ECO:0000313" key="6">
    <source>
        <dbReference type="Proteomes" id="UP000267096"/>
    </source>
</evidence>
<dbReference type="AlphaFoldDB" id="A0A3P6UCN2"/>
<dbReference type="InterPro" id="IPR036872">
    <property type="entry name" value="CH_dom_sf"/>
</dbReference>
<accession>A0A3P6UCN2</accession>
<dbReference type="GO" id="GO:0031122">
    <property type="term" value="P:cytoplasmic microtubule organization"/>
    <property type="evidence" value="ECO:0007669"/>
    <property type="project" value="TreeGrafter"/>
</dbReference>
<dbReference type="InterPro" id="IPR043936">
    <property type="entry name" value="HOOK_N"/>
</dbReference>
<dbReference type="PANTHER" id="PTHR18947">
    <property type="entry name" value="HOOK PROTEINS"/>
    <property type="match status" value="1"/>
</dbReference>
<dbReference type="Pfam" id="PF19047">
    <property type="entry name" value="HOOK_N"/>
    <property type="match status" value="1"/>
</dbReference>
<sequence length="122" mass="13895">MLLLLLGCAVQGDQREKFIERIKCMQTDLQTAIVQQIQRVTEDGEFILNIDDLEVDRGNEQSVSMLAHLERVIKERDTYANCLLEMAHEHVSQSINERLQAFIHTLISYYSGITSANTIPSS</sequence>
<evidence type="ECO:0000256" key="3">
    <source>
        <dbReference type="ARBA" id="ARBA00023054"/>
    </source>
</evidence>
<keyword evidence="3" id="KW-0175">Coiled coil</keyword>
<dbReference type="GO" id="GO:0005737">
    <property type="term" value="C:cytoplasm"/>
    <property type="evidence" value="ECO:0007669"/>
    <property type="project" value="UniProtKB-SubCell"/>
</dbReference>
<dbReference type="GO" id="GO:0008017">
    <property type="term" value="F:microtubule binding"/>
    <property type="evidence" value="ECO:0007669"/>
    <property type="project" value="TreeGrafter"/>
</dbReference>
<dbReference type="SUPFAM" id="SSF116907">
    <property type="entry name" value="Hook domain"/>
    <property type="match status" value="1"/>
</dbReference>
<dbReference type="EMBL" id="UYRR01038889">
    <property type="protein sequence ID" value="VDK74861.1"/>
    <property type="molecule type" value="Genomic_DNA"/>
</dbReference>